<keyword evidence="2" id="KW-1185">Reference proteome</keyword>
<proteinExistence type="predicted"/>
<protein>
    <submittedName>
        <fullName evidence="1">Uncharacterized protein</fullName>
    </submittedName>
</protein>
<dbReference type="Gramene" id="Solyc08g048170.1.1">
    <property type="protein sequence ID" value="Solyc08g048170.1.1"/>
    <property type="gene ID" value="Solyc08g048170.1"/>
</dbReference>
<dbReference type="Proteomes" id="UP000004994">
    <property type="component" value="Chromosome 8"/>
</dbReference>
<reference evidence="1" key="1">
    <citation type="journal article" date="2012" name="Nature">
        <title>The tomato genome sequence provides insights into fleshy fruit evolution.</title>
        <authorList>
            <consortium name="Tomato Genome Consortium"/>
        </authorList>
    </citation>
    <scope>NUCLEOTIDE SEQUENCE [LARGE SCALE GENOMIC DNA]</scope>
    <source>
        <strain evidence="1">cv. Heinz 1706</strain>
    </source>
</reference>
<organism evidence="1">
    <name type="scientific">Solanum lycopersicum</name>
    <name type="common">Tomato</name>
    <name type="synonym">Lycopersicon esculentum</name>
    <dbReference type="NCBI Taxonomy" id="4081"/>
    <lineage>
        <taxon>Eukaryota</taxon>
        <taxon>Viridiplantae</taxon>
        <taxon>Streptophyta</taxon>
        <taxon>Embryophyta</taxon>
        <taxon>Tracheophyta</taxon>
        <taxon>Spermatophyta</taxon>
        <taxon>Magnoliopsida</taxon>
        <taxon>eudicotyledons</taxon>
        <taxon>Gunneridae</taxon>
        <taxon>Pentapetalae</taxon>
        <taxon>asterids</taxon>
        <taxon>lamiids</taxon>
        <taxon>Solanales</taxon>
        <taxon>Solanaceae</taxon>
        <taxon>Solanoideae</taxon>
        <taxon>Solaneae</taxon>
        <taxon>Solanum</taxon>
        <taxon>Solanum subgen. Lycopersicon</taxon>
    </lineage>
</organism>
<name>K4CKH0_SOLLC</name>
<dbReference type="PaxDb" id="4081-Solyc08g048170.1.1"/>
<dbReference type="InParanoid" id="K4CKH0"/>
<accession>K4CKH0</accession>
<dbReference type="HOGENOM" id="CLU_1013386_0_0_1"/>
<evidence type="ECO:0000313" key="1">
    <source>
        <dbReference type="EnsemblPlants" id="Solyc08g048170.1.1"/>
    </source>
</evidence>
<sequence>MASRCRTWPSCIAFALYIMIKQHQSWYACIGHETWANDMQHHLRFYTSYMVSEHLAPSLMVCVLHASTVSQGLHTSYIACAHLANDVGQWNRALRMMCAHLLGNIYIGKCQVASPKAYALQESNVDSERQHQLRPAHINHGMCASSGKHRCRRISSNINQGILHRPWPTNNVQTTSSVACPHRLWTSQRLANVGCGLLLGLWPAYNGEPTWSMAFLHIFWAAQNKQPMCPAYKGQPKSANDKRNQQGDITQGMPALVEVSTHYSADVGLDFLDGS</sequence>
<dbReference type="AlphaFoldDB" id="K4CKH0"/>
<reference evidence="1" key="2">
    <citation type="submission" date="2015-06" db="UniProtKB">
        <authorList>
            <consortium name="EnsemblPlants"/>
        </authorList>
    </citation>
    <scope>IDENTIFICATION</scope>
    <source>
        <strain evidence="1">cv. Heinz 1706</strain>
    </source>
</reference>
<dbReference type="EnsemblPlants" id="Solyc08g048170.1.1">
    <property type="protein sequence ID" value="Solyc08g048170.1.1"/>
    <property type="gene ID" value="Solyc08g048170.1"/>
</dbReference>
<evidence type="ECO:0000313" key="2">
    <source>
        <dbReference type="Proteomes" id="UP000004994"/>
    </source>
</evidence>